<dbReference type="InterPro" id="IPR036390">
    <property type="entry name" value="WH_DNA-bd_sf"/>
</dbReference>
<evidence type="ECO:0000256" key="1">
    <source>
        <dbReference type="ARBA" id="ARBA00009437"/>
    </source>
</evidence>
<keyword evidence="7" id="KW-1185">Reference proteome</keyword>
<dbReference type="InterPro" id="IPR036388">
    <property type="entry name" value="WH-like_DNA-bd_sf"/>
</dbReference>
<dbReference type="InterPro" id="IPR058163">
    <property type="entry name" value="LysR-type_TF_proteobact-type"/>
</dbReference>
<dbReference type="Gene3D" id="1.10.10.10">
    <property type="entry name" value="Winged helix-like DNA-binding domain superfamily/Winged helix DNA-binding domain"/>
    <property type="match status" value="1"/>
</dbReference>
<evidence type="ECO:0000256" key="2">
    <source>
        <dbReference type="ARBA" id="ARBA00023015"/>
    </source>
</evidence>
<dbReference type="PANTHER" id="PTHR30537">
    <property type="entry name" value="HTH-TYPE TRANSCRIPTIONAL REGULATOR"/>
    <property type="match status" value="1"/>
</dbReference>
<dbReference type="InterPro" id="IPR000847">
    <property type="entry name" value="LysR_HTH_N"/>
</dbReference>
<protein>
    <submittedName>
        <fullName evidence="6">Transcription regulator, LysR family protein</fullName>
    </submittedName>
</protein>
<dbReference type="GO" id="GO:0043565">
    <property type="term" value="F:sequence-specific DNA binding"/>
    <property type="evidence" value="ECO:0007669"/>
    <property type="project" value="TreeGrafter"/>
</dbReference>
<dbReference type="FunFam" id="1.10.10.10:FF:000001">
    <property type="entry name" value="LysR family transcriptional regulator"/>
    <property type="match status" value="1"/>
</dbReference>
<dbReference type="Pfam" id="PF00126">
    <property type="entry name" value="HTH_1"/>
    <property type="match status" value="1"/>
</dbReference>
<dbReference type="SUPFAM" id="SSF46785">
    <property type="entry name" value="Winged helix' DNA-binding domain"/>
    <property type="match status" value="1"/>
</dbReference>
<dbReference type="EMBL" id="AAOE01000011">
    <property type="protein sequence ID" value="EAR09277.1"/>
    <property type="molecule type" value="Genomic_DNA"/>
</dbReference>
<dbReference type="CDD" id="cd05466">
    <property type="entry name" value="PBP2_LTTR_substrate"/>
    <property type="match status" value="1"/>
</dbReference>
<dbReference type="PROSITE" id="PS50931">
    <property type="entry name" value="HTH_LYSR"/>
    <property type="match status" value="1"/>
</dbReference>
<reference evidence="6 7" key="1">
    <citation type="submission" date="2006-02" db="EMBL/GenBank/DDBJ databases">
        <authorList>
            <person name="Pinhassi J."/>
            <person name="Pedros-Alio C."/>
            <person name="Ferriera S."/>
            <person name="Johnson J."/>
            <person name="Kravitz S."/>
            <person name="Halpern A."/>
            <person name="Remington K."/>
            <person name="Beeson K."/>
            <person name="Tran B."/>
            <person name="Rogers Y.-H."/>
            <person name="Friedman R."/>
            <person name="Venter J.C."/>
        </authorList>
    </citation>
    <scope>NUCLEOTIDE SEQUENCE [LARGE SCALE GENOMIC DNA]</scope>
    <source>
        <strain evidence="6 7">MED297</strain>
    </source>
</reference>
<evidence type="ECO:0000256" key="3">
    <source>
        <dbReference type="ARBA" id="ARBA00023125"/>
    </source>
</evidence>
<dbReference type="RefSeq" id="WP_008044157.1">
    <property type="nucleotide sequence ID" value="NZ_CH724151.1"/>
</dbReference>
<gene>
    <name evidence="6" type="ORF">MED297_18353</name>
</gene>
<dbReference type="PANTHER" id="PTHR30537:SF3">
    <property type="entry name" value="TRANSCRIPTIONAL REGULATORY PROTEIN"/>
    <property type="match status" value="1"/>
</dbReference>
<dbReference type="GO" id="GO:0006351">
    <property type="term" value="P:DNA-templated transcription"/>
    <property type="evidence" value="ECO:0007669"/>
    <property type="project" value="TreeGrafter"/>
</dbReference>
<proteinExistence type="inferred from homology"/>
<organism evidence="6 7">
    <name type="scientific">Reinekea blandensis MED297</name>
    <dbReference type="NCBI Taxonomy" id="314283"/>
    <lineage>
        <taxon>Bacteria</taxon>
        <taxon>Pseudomonadati</taxon>
        <taxon>Pseudomonadota</taxon>
        <taxon>Gammaproteobacteria</taxon>
        <taxon>Oceanospirillales</taxon>
        <taxon>Saccharospirillaceae</taxon>
        <taxon>Reinekea</taxon>
    </lineage>
</organism>
<evidence type="ECO:0000313" key="7">
    <source>
        <dbReference type="Proteomes" id="UP000005953"/>
    </source>
</evidence>
<dbReference type="Pfam" id="PF03466">
    <property type="entry name" value="LysR_substrate"/>
    <property type="match status" value="1"/>
</dbReference>
<keyword evidence="4" id="KW-0804">Transcription</keyword>
<evidence type="ECO:0000259" key="5">
    <source>
        <dbReference type="PROSITE" id="PS50931"/>
    </source>
</evidence>
<dbReference type="OrthoDB" id="570111at2"/>
<dbReference type="InterPro" id="IPR005119">
    <property type="entry name" value="LysR_subst-bd"/>
</dbReference>
<dbReference type="STRING" id="314283.MED297_18353"/>
<evidence type="ECO:0000256" key="4">
    <source>
        <dbReference type="ARBA" id="ARBA00023163"/>
    </source>
</evidence>
<dbReference type="Proteomes" id="UP000005953">
    <property type="component" value="Unassembled WGS sequence"/>
</dbReference>
<name>A4BEU2_9GAMM</name>
<dbReference type="Gene3D" id="3.40.190.290">
    <property type="match status" value="1"/>
</dbReference>
<dbReference type="SUPFAM" id="SSF53850">
    <property type="entry name" value="Periplasmic binding protein-like II"/>
    <property type="match status" value="1"/>
</dbReference>
<dbReference type="AlphaFoldDB" id="A4BEU2"/>
<evidence type="ECO:0000313" key="6">
    <source>
        <dbReference type="EMBL" id="EAR09277.1"/>
    </source>
</evidence>
<dbReference type="HOGENOM" id="CLU_039613_2_0_6"/>
<comment type="similarity">
    <text evidence="1">Belongs to the LysR transcriptional regulatory family.</text>
</comment>
<dbReference type="GO" id="GO:0003700">
    <property type="term" value="F:DNA-binding transcription factor activity"/>
    <property type="evidence" value="ECO:0007669"/>
    <property type="project" value="InterPro"/>
</dbReference>
<keyword evidence="3" id="KW-0238">DNA-binding</keyword>
<dbReference type="PRINTS" id="PR00039">
    <property type="entry name" value="HTHLYSR"/>
</dbReference>
<feature type="domain" description="HTH lysR-type" evidence="5">
    <location>
        <begin position="8"/>
        <end position="65"/>
    </location>
</feature>
<comment type="caution">
    <text evidence="6">The sequence shown here is derived from an EMBL/GenBank/DDBJ whole genome shotgun (WGS) entry which is preliminary data.</text>
</comment>
<sequence length="295" mass="33211">MSWKSVNFDWNRARAFLVTAEEGSLSAAARALNMTQPTLGRQVAALEKELNVTLFERVNQGLVLTPSGVQLLEHVRQMGSAASAFSLSASGQEKALEGTVCISASEVDAVFRLPEIAEKVRKEEPGIVLEFAVSNEVSDLKKREADIALRSFRPSQPDLITRKLMQERIWFYGSPDYLKPYANMTTPQEVREIDIIGYDHGDQFKNALVQQGWPIENVNFPLVTRFWILQIELIKRGLGVTLLPEDVGDSIPELCRGFEGLGPFMTLDIWLVTHRELHTSRRVRRVFDLIVETLG</sequence>
<keyword evidence="2" id="KW-0805">Transcription regulation</keyword>
<accession>A4BEU2</accession>